<dbReference type="InterPro" id="IPR001853">
    <property type="entry name" value="DSBA-like_thioredoxin_dom"/>
</dbReference>
<feature type="signal peptide" evidence="7">
    <location>
        <begin position="1"/>
        <end position="19"/>
    </location>
</feature>
<dbReference type="Pfam" id="PF01323">
    <property type="entry name" value="DSBA"/>
    <property type="match status" value="1"/>
</dbReference>
<reference evidence="9 10" key="1">
    <citation type="submission" date="2020-04" db="EMBL/GenBank/DDBJ databases">
        <title>Ferrimonas sp. S7 isolated from sea water.</title>
        <authorList>
            <person name="Bae S.S."/>
            <person name="Baek K."/>
        </authorList>
    </citation>
    <scope>NUCLEOTIDE SEQUENCE [LARGE SCALE GENOMIC DNA]</scope>
    <source>
        <strain evidence="9 10">S7</strain>
    </source>
</reference>
<evidence type="ECO:0000256" key="6">
    <source>
        <dbReference type="PIRSR" id="PIRSR001488-1"/>
    </source>
</evidence>
<name>A0A6H1U9G2_9GAMM</name>
<dbReference type="InterPro" id="IPR050824">
    <property type="entry name" value="Thiol_disulfide_DsbA"/>
</dbReference>
<sequence length="214" mass="24391">MKKLIVVLCVALFGSTAWAANFQEGVHYRTVNPVGAAAEPTVTEFFSLYCGNCYNMESRFLPMITPKLKEKGITFEQKHVNFSGDQIGEDMVRGFAVMTQLGMNKELKEHLFNLNGAKDHNHSDEESADTHKKLKNLADIRDQFVAFGYDAAEFDKAAASKEVNFAVKQWQQQQRLFEIYSIPAFVVNNRYLIEMNKLETVSQLVELMDYLSKK</sequence>
<feature type="disulfide bond" description="Redox-active" evidence="6">
    <location>
        <begin position="50"/>
        <end position="53"/>
    </location>
</feature>
<keyword evidence="4" id="KW-0676">Redox-active center</keyword>
<evidence type="ECO:0000313" key="9">
    <source>
        <dbReference type="EMBL" id="QIZ75664.1"/>
    </source>
</evidence>
<evidence type="ECO:0000256" key="5">
    <source>
        <dbReference type="PIRNR" id="PIRNR001488"/>
    </source>
</evidence>
<dbReference type="CDD" id="cd03019">
    <property type="entry name" value="DsbA_DsbA"/>
    <property type="match status" value="1"/>
</dbReference>
<keyword evidence="5" id="KW-0574">Periplasm</keyword>
<dbReference type="PANTHER" id="PTHR35891">
    <property type="entry name" value="THIOL:DISULFIDE INTERCHANGE PROTEIN DSBA"/>
    <property type="match status" value="1"/>
</dbReference>
<dbReference type="EMBL" id="CP051180">
    <property type="protein sequence ID" value="QIZ75664.1"/>
    <property type="molecule type" value="Genomic_DNA"/>
</dbReference>
<comment type="subcellular location">
    <subcellularLocation>
        <location evidence="5">Periplasm</location>
    </subcellularLocation>
</comment>
<dbReference type="GO" id="GO:0016491">
    <property type="term" value="F:oxidoreductase activity"/>
    <property type="evidence" value="ECO:0007669"/>
    <property type="project" value="InterPro"/>
</dbReference>
<dbReference type="InterPro" id="IPR036249">
    <property type="entry name" value="Thioredoxin-like_sf"/>
</dbReference>
<evidence type="ECO:0000256" key="2">
    <source>
        <dbReference type="ARBA" id="ARBA00022729"/>
    </source>
</evidence>
<evidence type="ECO:0000256" key="3">
    <source>
        <dbReference type="ARBA" id="ARBA00023157"/>
    </source>
</evidence>
<dbReference type="AlphaFoldDB" id="A0A6H1U9G2"/>
<feature type="domain" description="DSBA-like thioredoxin" evidence="8">
    <location>
        <begin position="41"/>
        <end position="203"/>
    </location>
</feature>
<dbReference type="Proteomes" id="UP000501602">
    <property type="component" value="Chromosome"/>
</dbReference>
<evidence type="ECO:0000313" key="10">
    <source>
        <dbReference type="Proteomes" id="UP000501602"/>
    </source>
</evidence>
<feature type="chain" id="PRO_5026154661" description="Thiol:disulfide interchange protein" evidence="7">
    <location>
        <begin position="20"/>
        <end position="214"/>
    </location>
</feature>
<dbReference type="SUPFAM" id="SSF52833">
    <property type="entry name" value="Thioredoxin-like"/>
    <property type="match status" value="1"/>
</dbReference>
<dbReference type="GO" id="GO:0042597">
    <property type="term" value="C:periplasmic space"/>
    <property type="evidence" value="ECO:0007669"/>
    <property type="project" value="UniProtKB-SubCell"/>
</dbReference>
<dbReference type="PIRSF" id="PIRSF001488">
    <property type="entry name" value="Tdi_protein"/>
    <property type="match status" value="1"/>
</dbReference>
<evidence type="ECO:0000256" key="4">
    <source>
        <dbReference type="ARBA" id="ARBA00023284"/>
    </source>
</evidence>
<evidence type="ECO:0000256" key="7">
    <source>
        <dbReference type="SAM" id="SignalP"/>
    </source>
</evidence>
<comment type="similarity">
    <text evidence="1">Belongs to the thioredoxin family. DsbA subfamily.</text>
</comment>
<accession>A0A6H1U9G2</accession>
<evidence type="ECO:0000256" key="1">
    <source>
        <dbReference type="ARBA" id="ARBA00005791"/>
    </source>
</evidence>
<keyword evidence="10" id="KW-1185">Reference proteome</keyword>
<evidence type="ECO:0000259" key="8">
    <source>
        <dbReference type="Pfam" id="PF01323"/>
    </source>
</evidence>
<organism evidence="9 10">
    <name type="scientific">Ferrimonas lipolytica</name>
    <dbReference type="NCBI Taxonomy" id="2724191"/>
    <lineage>
        <taxon>Bacteria</taxon>
        <taxon>Pseudomonadati</taxon>
        <taxon>Pseudomonadota</taxon>
        <taxon>Gammaproteobacteria</taxon>
        <taxon>Alteromonadales</taxon>
        <taxon>Ferrimonadaceae</taxon>
        <taxon>Ferrimonas</taxon>
    </lineage>
</organism>
<dbReference type="RefSeq" id="WP_168658925.1">
    <property type="nucleotide sequence ID" value="NZ_CP051180.1"/>
</dbReference>
<dbReference type="KEGG" id="fes:HER31_01345"/>
<keyword evidence="3 5" id="KW-1015">Disulfide bond</keyword>
<dbReference type="Gene3D" id="3.40.30.10">
    <property type="entry name" value="Glutaredoxin"/>
    <property type="match status" value="1"/>
</dbReference>
<gene>
    <name evidence="9" type="ORF">HER31_01345</name>
</gene>
<keyword evidence="2 7" id="KW-0732">Signal</keyword>
<protein>
    <recommendedName>
        <fullName evidence="5">Thiol:disulfide interchange protein</fullName>
    </recommendedName>
</protein>
<proteinExistence type="inferred from homology"/>
<dbReference type="PANTHER" id="PTHR35891:SF2">
    <property type="entry name" value="THIOL:DISULFIDE INTERCHANGE PROTEIN DSBA"/>
    <property type="match status" value="1"/>
</dbReference>
<dbReference type="InterPro" id="IPR023205">
    <property type="entry name" value="DsbA/DsbL"/>
</dbReference>